<evidence type="ECO:0000256" key="1">
    <source>
        <dbReference type="SAM" id="Phobius"/>
    </source>
</evidence>
<accession>A0A2A9FHD9</accession>
<feature type="transmembrane region" description="Helical" evidence="1">
    <location>
        <begin position="58"/>
        <end position="77"/>
    </location>
</feature>
<name>A0A2A9FHD9_9PSEU</name>
<keyword evidence="1" id="KW-1133">Transmembrane helix</keyword>
<evidence type="ECO:0000313" key="3">
    <source>
        <dbReference type="Proteomes" id="UP000243542"/>
    </source>
</evidence>
<organism evidence="2 3">
    <name type="scientific">Amycolatopsis sulphurea</name>
    <dbReference type="NCBI Taxonomy" id="76022"/>
    <lineage>
        <taxon>Bacteria</taxon>
        <taxon>Bacillati</taxon>
        <taxon>Actinomycetota</taxon>
        <taxon>Actinomycetes</taxon>
        <taxon>Pseudonocardiales</taxon>
        <taxon>Pseudonocardiaceae</taxon>
        <taxon>Amycolatopsis</taxon>
    </lineage>
</organism>
<sequence>MDQTLISQIQRHFEAAWHESVQVTGMGRVTVGARRDRRVERERRVSREDGPVGCVAEFFIEVFSAITWPFVAIWGLTRLFKRRGSTRHAAIPSGPTTGRAYRVADALKQHTGDIAVVRGRTRLAIAELGDSATAPTVVWIGRGPDRPQWSPAPASLYWDDGSMLMLADTT</sequence>
<dbReference type="EMBL" id="PDJK01000002">
    <property type="protein sequence ID" value="PFG49930.1"/>
    <property type="molecule type" value="Genomic_DNA"/>
</dbReference>
<dbReference type="AlphaFoldDB" id="A0A2A9FHD9"/>
<evidence type="ECO:0000313" key="2">
    <source>
        <dbReference type="EMBL" id="PFG49930.1"/>
    </source>
</evidence>
<keyword evidence="1" id="KW-0812">Transmembrane</keyword>
<comment type="caution">
    <text evidence="2">The sequence shown here is derived from an EMBL/GenBank/DDBJ whole genome shotgun (WGS) entry which is preliminary data.</text>
</comment>
<proteinExistence type="predicted"/>
<reference evidence="2 3" key="1">
    <citation type="submission" date="2017-10" db="EMBL/GenBank/DDBJ databases">
        <title>Sequencing the genomes of 1000 actinobacteria strains.</title>
        <authorList>
            <person name="Klenk H.-P."/>
        </authorList>
    </citation>
    <scope>NUCLEOTIDE SEQUENCE [LARGE SCALE GENOMIC DNA]</scope>
    <source>
        <strain evidence="2 3">DSM 46092</strain>
    </source>
</reference>
<dbReference type="RefSeq" id="WP_098513760.1">
    <property type="nucleotide sequence ID" value="NZ_JBIAKZ010000028.1"/>
</dbReference>
<keyword evidence="1" id="KW-0472">Membrane</keyword>
<gene>
    <name evidence="2" type="ORF">ATK36_5124</name>
</gene>
<keyword evidence="3" id="KW-1185">Reference proteome</keyword>
<protein>
    <submittedName>
        <fullName evidence="2">Uncharacterized protein</fullName>
    </submittedName>
</protein>
<dbReference type="Proteomes" id="UP000243542">
    <property type="component" value="Unassembled WGS sequence"/>
</dbReference>